<proteinExistence type="predicted"/>
<reference evidence="1 2" key="1">
    <citation type="submission" date="2018-08" db="EMBL/GenBank/DDBJ databases">
        <title>A genome reference for cultivated species of the human gut microbiota.</title>
        <authorList>
            <person name="Zou Y."/>
            <person name="Xue W."/>
            <person name="Luo G."/>
        </authorList>
    </citation>
    <scope>NUCLEOTIDE SEQUENCE [LARGE SCALE GENOMIC DNA]</scope>
    <source>
        <strain evidence="1 2">AF24-29</strain>
    </source>
</reference>
<dbReference type="PANTHER" id="PTHR10000:SF8">
    <property type="entry name" value="HAD SUPERFAMILY HYDROLASE-LIKE, TYPE 3"/>
    <property type="match status" value="1"/>
</dbReference>
<dbReference type="RefSeq" id="WP_117895577.1">
    <property type="nucleotide sequence ID" value="NZ_CABJCV010000017.1"/>
</dbReference>
<dbReference type="GeneID" id="83016300"/>
<dbReference type="Proteomes" id="UP000284178">
    <property type="component" value="Unassembled WGS sequence"/>
</dbReference>
<evidence type="ECO:0000313" key="2">
    <source>
        <dbReference type="Proteomes" id="UP000284178"/>
    </source>
</evidence>
<dbReference type="InterPro" id="IPR036412">
    <property type="entry name" value="HAD-like_sf"/>
</dbReference>
<dbReference type="PANTHER" id="PTHR10000">
    <property type="entry name" value="PHOSPHOSERINE PHOSPHATASE"/>
    <property type="match status" value="1"/>
</dbReference>
<dbReference type="GO" id="GO:0000287">
    <property type="term" value="F:magnesium ion binding"/>
    <property type="evidence" value="ECO:0007669"/>
    <property type="project" value="TreeGrafter"/>
</dbReference>
<dbReference type="Gene3D" id="3.40.50.1000">
    <property type="entry name" value="HAD superfamily/HAD-like"/>
    <property type="match status" value="1"/>
</dbReference>
<dbReference type="GO" id="GO:0005829">
    <property type="term" value="C:cytosol"/>
    <property type="evidence" value="ECO:0007669"/>
    <property type="project" value="TreeGrafter"/>
</dbReference>
<dbReference type="NCBIfam" id="TIGR01484">
    <property type="entry name" value="HAD-SF-IIB"/>
    <property type="match status" value="1"/>
</dbReference>
<gene>
    <name evidence="1" type="ORF">DWY25_12940</name>
</gene>
<dbReference type="SUPFAM" id="SSF56784">
    <property type="entry name" value="HAD-like"/>
    <property type="match status" value="1"/>
</dbReference>
<dbReference type="GO" id="GO:0016791">
    <property type="term" value="F:phosphatase activity"/>
    <property type="evidence" value="ECO:0007669"/>
    <property type="project" value="TreeGrafter"/>
</dbReference>
<dbReference type="InterPro" id="IPR006379">
    <property type="entry name" value="HAD-SF_hydro_IIB"/>
</dbReference>
<evidence type="ECO:0000313" key="1">
    <source>
        <dbReference type="EMBL" id="RGR71911.1"/>
    </source>
</evidence>
<name>A0A412FUS5_9FIRM</name>
<dbReference type="Pfam" id="PF08282">
    <property type="entry name" value="Hydrolase_3"/>
    <property type="match status" value="1"/>
</dbReference>
<organism evidence="1 2">
    <name type="scientific">Holdemania filiformis</name>
    <dbReference type="NCBI Taxonomy" id="61171"/>
    <lineage>
        <taxon>Bacteria</taxon>
        <taxon>Bacillati</taxon>
        <taxon>Bacillota</taxon>
        <taxon>Erysipelotrichia</taxon>
        <taxon>Erysipelotrichales</taxon>
        <taxon>Erysipelotrichaceae</taxon>
        <taxon>Holdemania</taxon>
    </lineage>
</organism>
<protein>
    <submittedName>
        <fullName evidence="1">HAD family phosphatase</fullName>
    </submittedName>
</protein>
<accession>A0A412FUS5</accession>
<dbReference type="InterPro" id="IPR023214">
    <property type="entry name" value="HAD_sf"/>
</dbReference>
<dbReference type="AlphaFoldDB" id="A0A412FUS5"/>
<dbReference type="EMBL" id="QRUP01000017">
    <property type="protein sequence ID" value="RGR71911.1"/>
    <property type="molecule type" value="Genomic_DNA"/>
</dbReference>
<comment type="caution">
    <text evidence="1">The sequence shown here is derived from an EMBL/GenBank/DDBJ whole genome shotgun (WGS) entry which is preliminary data.</text>
</comment>
<keyword evidence="2" id="KW-1185">Reference proteome</keyword>
<dbReference type="Gene3D" id="3.30.1240.10">
    <property type="match status" value="1"/>
</dbReference>
<sequence>MIKWIVSDLDGTLFEGHGETVFDLSPANEAALQAVQNAGIEFSAASGRMIGYGIHLLEKYGFPQIRTAGFNGAVCYDQGQFVVTHALAIRQIRQIVEITRKAFPQCVMIQVQGLNSERILANLQDPIAEHVRKECAKLGIGQVMDFTLDQYLDDSQGILAGKLSLTFDSQKACLAACRQLSEQLDHSCFIAQSGERLLEIGSGSAHKGVFIDYLKQTYSLRANEIAVIGDSLNDAEMFAGADHTFAMQSGSPELQRKAGHIVESAADAINWCLDYNVRQV</sequence>